<reference evidence="3" key="1">
    <citation type="submission" date="2017-06" db="EMBL/GenBank/DDBJ databases">
        <title>Capnocytophaga spp. assemblies.</title>
        <authorList>
            <person name="Gulvik C.A."/>
        </authorList>
    </citation>
    <scope>NUCLEOTIDE SEQUENCE [LARGE SCALE GENOMIC DNA]</scope>
    <source>
        <strain evidence="3">H6253</strain>
    </source>
</reference>
<evidence type="ECO:0000313" key="2">
    <source>
        <dbReference type="EMBL" id="ATA81647.1"/>
    </source>
</evidence>
<evidence type="ECO:0000256" key="1">
    <source>
        <dbReference type="SAM" id="Phobius"/>
    </source>
</evidence>
<keyword evidence="3" id="KW-1185">Reference proteome</keyword>
<keyword evidence="1" id="KW-0472">Membrane</keyword>
<evidence type="ECO:0008006" key="4">
    <source>
        <dbReference type="Google" id="ProtNLM"/>
    </source>
</evidence>
<sequence length="164" mass="19187">MKQKQLQLTIRKMKKKPNIPVVLSLVCVIGLVGCRSRRVVRTEQQYTAQRYEVQRDSVQQIATVAQRQAHHQWQGATLEFEWQPPRDSSSAKVRIKLQQQQEAHQQAATNTLVAQRAEQSRVEAYQVQQYQKQEQRQQGTTYQYWLWGLVIVGVLIMCKRQIGK</sequence>
<gene>
    <name evidence="2" type="ORF">CGC53_04415</name>
</gene>
<dbReference type="AlphaFoldDB" id="A0A250FC98"/>
<keyword evidence="1" id="KW-1133">Transmembrane helix</keyword>
<feature type="transmembrane region" description="Helical" evidence="1">
    <location>
        <begin position="142"/>
        <end position="158"/>
    </location>
</feature>
<keyword evidence="1" id="KW-0812">Transmembrane</keyword>
<dbReference type="Proteomes" id="UP000217276">
    <property type="component" value="Chromosome"/>
</dbReference>
<dbReference type="EMBL" id="CP022384">
    <property type="protein sequence ID" value="ATA81647.1"/>
    <property type="molecule type" value="Genomic_DNA"/>
</dbReference>
<dbReference type="PROSITE" id="PS51257">
    <property type="entry name" value="PROKAR_LIPOPROTEIN"/>
    <property type="match status" value="1"/>
</dbReference>
<organism evidence="2 3">
    <name type="scientific">Capnocytophaga leadbetteri</name>
    <dbReference type="NCBI Taxonomy" id="327575"/>
    <lineage>
        <taxon>Bacteria</taxon>
        <taxon>Pseudomonadati</taxon>
        <taxon>Bacteroidota</taxon>
        <taxon>Flavobacteriia</taxon>
        <taxon>Flavobacteriales</taxon>
        <taxon>Flavobacteriaceae</taxon>
        <taxon>Capnocytophaga</taxon>
    </lineage>
</organism>
<name>A0A250FC98_9FLAO</name>
<evidence type="ECO:0000313" key="3">
    <source>
        <dbReference type="Proteomes" id="UP000217276"/>
    </source>
</evidence>
<accession>A0A250FC98</accession>
<proteinExistence type="predicted"/>
<dbReference type="KEGG" id="clk:CGC53_04415"/>
<protein>
    <recommendedName>
        <fullName evidence="4">Lipoprotein</fullName>
    </recommendedName>
</protein>